<gene>
    <name evidence="4" type="ORF">HNR53_003794</name>
</gene>
<evidence type="ECO:0000313" key="4">
    <source>
        <dbReference type="EMBL" id="MBB6447115.1"/>
    </source>
</evidence>
<evidence type="ECO:0000256" key="1">
    <source>
        <dbReference type="ARBA" id="ARBA00004613"/>
    </source>
</evidence>
<evidence type="ECO:0000313" key="5">
    <source>
        <dbReference type="Proteomes" id="UP000531594"/>
    </source>
</evidence>
<dbReference type="GO" id="GO:0016810">
    <property type="term" value="F:hydrolase activity, acting on carbon-nitrogen (but not peptide) bonds"/>
    <property type="evidence" value="ECO:0007669"/>
    <property type="project" value="InterPro"/>
</dbReference>
<dbReference type="InterPro" id="IPR051398">
    <property type="entry name" value="Polysacch_Deacetylase"/>
</dbReference>
<evidence type="ECO:0000259" key="3">
    <source>
        <dbReference type="PROSITE" id="PS51677"/>
    </source>
</evidence>
<keyword evidence="2" id="KW-0732">Signal</keyword>
<keyword evidence="5" id="KW-1185">Reference proteome</keyword>
<sequence length="243" mass="28228">MKKTVSFFLFLFILFLPFQVFAERRVPILVYHWIDEYTGVGPKDLYVMPKNFAEQMKYLRDQGFTLLTFERWQDIDKVNKPIFITFDDGYKDNLNVLAIFEKLQSDSFKPAGTIFVISDFIGRSNRLSRADLKKLSDSGLFSIQSHTATHPNLTKITNYSFELKESKEKIQNITGKPVIALAYPYGSYNDKVIAETKKYYSFGITTIPKLYSKQGIKDENYLIPRIYINYSTSLKEFANMVGE</sequence>
<dbReference type="EMBL" id="JACHGK010000017">
    <property type="protein sequence ID" value="MBB6447115.1"/>
    <property type="molecule type" value="Genomic_DNA"/>
</dbReference>
<dbReference type="InterPro" id="IPR011330">
    <property type="entry name" value="Glyco_hydro/deAcase_b/a-brl"/>
</dbReference>
<proteinExistence type="predicted"/>
<reference evidence="4 5" key="1">
    <citation type="submission" date="2020-08" db="EMBL/GenBank/DDBJ databases">
        <title>Genomic Encyclopedia of Type Strains, Phase IV (KMG-IV): sequencing the most valuable type-strain genomes for metagenomic binning, comparative biology and taxonomic classification.</title>
        <authorList>
            <person name="Goeker M."/>
        </authorList>
    </citation>
    <scope>NUCLEOTIDE SEQUENCE [LARGE SCALE GENOMIC DNA]</scope>
    <source>
        <strain evidence="4 5">DSM 5391</strain>
    </source>
</reference>
<dbReference type="Proteomes" id="UP000531594">
    <property type="component" value="Unassembled WGS sequence"/>
</dbReference>
<dbReference type="PANTHER" id="PTHR34216:SF3">
    <property type="entry name" value="POLY-BETA-1,6-N-ACETYL-D-GLUCOSAMINE N-DEACETYLASE"/>
    <property type="match status" value="1"/>
</dbReference>
<evidence type="ECO:0000256" key="2">
    <source>
        <dbReference type="ARBA" id="ARBA00022729"/>
    </source>
</evidence>
<dbReference type="SUPFAM" id="SSF88713">
    <property type="entry name" value="Glycoside hydrolase/deacetylase"/>
    <property type="match status" value="1"/>
</dbReference>
<dbReference type="AlphaFoldDB" id="A0A7X0LX03"/>
<dbReference type="Gene3D" id="3.20.20.370">
    <property type="entry name" value="Glycoside hydrolase/deacetylase"/>
    <property type="match status" value="1"/>
</dbReference>
<dbReference type="InterPro" id="IPR002509">
    <property type="entry name" value="NODB_dom"/>
</dbReference>
<dbReference type="RefSeq" id="WP_184528770.1">
    <property type="nucleotide sequence ID" value="NZ_JACHGK010000017.1"/>
</dbReference>
<feature type="domain" description="NodB homology" evidence="3">
    <location>
        <begin position="80"/>
        <end position="243"/>
    </location>
</feature>
<comment type="subcellular location">
    <subcellularLocation>
        <location evidence="1">Secreted</location>
    </subcellularLocation>
</comment>
<dbReference type="PROSITE" id="PS51677">
    <property type="entry name" value="NODB"/>
    <property type="match status" value="1"/>
</dbReference>
<protein>
    <submittedName>
        <fullName evidence="4">Peptidoglycan/xylan/chitin deacetylase (PgdA/CDA1 family)</fullName>
    </submittedName>
</protein>
<name>A0A7X0LX03_9BACI</name>
<dbReference type="PANTHER" id="PTHR34216">
    <property type="match status" value="1"/>
</dbReference>
<dbReference type="Pfam" id="PF01522">
    <property type="entry name" value="Polysacc_deac_1"/>
    <property type="match status" value="1"/>
</dbReference>
<accession>A0A7X0LX03</accession>
<dbReference type="CDD" id="cd10918">
    <property type="entry name" value="CE4_NodB_like_5s_6s"/>
    <property type="match status" value="1"/>
</dbReference>
<comment type="caution">
    <text evidence="4">The sequence shown here is derived from an EMBL/GenBank/DDBJ whole genome shotgun (WGS) entry which is preliminary data.</text>
</comment>
<dbReference type="GO" id="GO:0005576">
    <property type="term" value="C:extracellular region"/>
    <property type="evidence" value="ECO:0007669"/>
    <property type="project" value="UniProtKB-SubCell"/>
</dbReference>
<dbReference type="GO" id="GO:0005975">
    <property type="term" value="P:carbohydrate metabolic process"/>
    <property type="evidence" value="ECO:0007669"/>
    <property type="project" value="InterPro"/>
</dbReference>
<organism evidence="4 5">
    <name type="scientific">Bacillus benzoevorans</name>
    <dbReference type="NCBI Taxonomy" id="1456"/>
    <lineage>
        <taxon>Bacteria</taxon>
        <taxon>Bacillati</taxon>
        <taxon>Bacillota</taxon>
        <taxon>Bacilli</taxon>
        <taxon>Bacillales</taxon>
        <taxon>Bacillaceae</taxon>
        <taxon>Bacillus</taxon>
    </lineage>
</organism>